<sequence>MSKHELKKKVYVVIIFTFVSVIALVSAAVFVYRGMTTTINVGTSTSGVSCVGFFTAGDAPNLPSAGTNANAQTYGTNTISVTKGSAVCTTAGGDTLYDSVTITVPITVGTWYIKDVVGFGNLGGQTVYVWPKVVSTLGSTSAISGYVMIYNASDGTLIAKIDVKTGSIIYGTTPITMNNGTAWQIDINLEYSATATDSFKLAFYVSQQSTEQPR</sequence>
<dbReference type="AlphaFoldDB" id="A0A160VU03"/>
<dbReference type="OrthoDB" id="372161at2157"/>
<keyword evidence="5" id="KW-1185">Reference proteome</keyword>
<evidence type="ECO:0000313" key="2">
    <source>
        <dbReference type="EMBL" id="ASJ16818.1"/>
    </source>
</evidence>
<dbReference type="KEGG" id="tch:CHITON_1510"/>
<dbReference type="RefSeq" id="WP_068578219.1">
    <property type="nucleotide sequence ID" value="NZ_CP015193.1"/>
</dbReference>
<dbReference type="STRING" id="54262.CHITON_1510"/>
<reference evidence="4" key="2">
    <citation type="submission" date="2016-01" db="EMBL/GenBank/DDBJ databases">
        <authorList>
            <person name="Vorgias C.E."/>
        </authorList>
    </citation>
    <scope>NUCLEOTIDE SEQUENCE [LARGE SCALE GENOMIC DNA]</scope>
</reference>
<evidence type="ECO:0000313" key="4">
    <source>
        <dbReference type="Proteomes" id="UP000093069"/>
    </source>
</evidence>
<accession>A0A160VU03</accession>
<evidence type="ECO:0000256" key="1">
    <source>
        <dbReference type="SAM" id="Phobius"/>
    </source>
</evidence>
<dbReference type="GeneID" id="33322288"/>
<reference evidence="3" key="1">
    <citation type="submission" date="2016-01" db="EMBL/GenBank/DDBJ databases">
        <authorList>
            <person name="Oliw E.H."/>
        </authorList>
    </citation>
    <scope>NUCLEOTIDE SEQUENCE</scope>
    <source>
        <strain evidence="3">1</strain>
    </source>
</reference>
<proteinExistence type="predicted"/>
<dbReference type="EMBL" id="LN999010">
    <property type="protein sequence ID" value="CUX78289.1"/>
    <property type="molecule type" value="Genomic_DNA"/>
</dbReference>
<evidence type="ECO:0000313" key="5">
    <source>
        <dbReference type="Proteomes" id="UP000250189"/>
    </source>
</evidence>
<evidence type="ECO:0000313" key="3">
    <source>
        <dbReference type="EMBL" id="CUX78289.1"/>
    </source>
</evidence>
<keyword evidence="1" id="KW-0812">Transmembrane</keyword>
<reference evidence="2 5" key="3">
    <citation type="submission" date="2016-04" db="EMBL/GenBank/DDBJ databases">
        <title>Complete genome sequence of Thermococcus chitonophagus type strain GC74.</title>
        <authorList>
            <person name="Oger P.M."/>
        </authorList>
    </citation>
    <scope>NUCLEOTIDE SEQUENCE [LARGE SCALE GENOMIC DNA]</scope>
    <source>
        <strain evidence="2 5">GC74</strain>
    </source>
</reference>
<dbReference type="Proteomes" id="UP000250189">
    <property type="component" value="Chromosome"/>
</dbReference>
<protein>
    <submittedName>
        <fullName evidence="3">Uncharacterized protein</fullName>
    </submittedName>
</protein>
<organism evidence="3 4">
    <name type="scientific">Thermococcus chitonophagus</name>
    <dbReference type="NCBI Taxonomy" id="54262"/>
    <lineage>
        <taxon>Archaea</taxon>
        <taxon>Methanobacteriati</taxon>
        <taxon>Methanobacteriota</taxon>
        <taxon>Thermococci</taxon>
        <taxon>Thermococcales</taxon>
        <taxon>Thermococcaceae</taxon>
        <taxon>Thermococcus</taxon>
    </lineage>
</organism>
<dbReference type="EMBL" id="CP015193">
    <property type="protein sequence ID" value="ASJ16818.1"/>
    <property type="molecule type" value="Genomic_DNA"/>
</dbReference>
<gene>
    <name evidence="2" type="ORF">A3L04_06875</name>
    <name evidence="3" type="ORF">CHITON_1510</name>
</gene>
<dbReference type="Proteomes" id="UP000093069">
    <property type="component" value="Chromosome I"/>
</dbReference>
<feature type="transmembrane region" description="Helical" evidence="1">
    <location>
        <begin position="12"/>
        <end position="32"/>
    </location>
</feature>
<keyword evidence="1" id="KW-0472">Membrane</keyword>
<keyword evidence="1" id="KW-1133">Transmembrane helix</keyword>
<name>A0A160VU03_9EURY</name>